<dbReference type="Gene3D" id="3.40.50.300">
    <property type="entry name" value="P-loop containing nucleotide triphosphate hydrolases"/>
    <property type="match status" value="2"/>
</dbReference>
<name>A0A5B8H9F8_9VIRU</name>
<evidence type="ECO:0000259" key="1">
    <source>
        <dbReference type="Pfam" id="PF01443"/>
    </source>
</evidence>
<proteinExistence type="predicted"/>
<dbReference type="Pfam" id="PF01443">
    <property type="entry name" value="Viral_helicase1"/>
    <property type="match status" value="1"/>
</dbReference>
<dbReference type="InterPro" id="IPR027351">
    <property type="entry name" value="(+)RNA_virus_helicase_core_dom"/>
</dbReference>
<sequence length="2083" mass="234191">MGKTGATVTRLEPLDARFFTTRLRKATRLPDLRGDVCYHIDISNSDLLTNPISLHIYDDDVDVRPAVPTDMIAKYRAVHSFVSGTFTRVKVCKECEKLNESGCNECTSFDVEGLMYRPRDVVLSVPVARPYSLKKGAAAALSEFLAYSRKETGSTYSKFLKRKSEWQGDERECKPNGLEALAKEYMDEYDAMHPAYPQALSRAAVAVTVLLKAPAAAGKSYAMLFNFTSGDCVIVPTAKLAAEIAKKAKEQGKDIAVLTYQKAMVAFLLGYRFRRVGLDEAFLFHQGAHVLATLMALECAVLTGDEDQINAVQRFDKVNLWKWNIRTLDYAVAREMRRNYRCLEEICKLAGYLSGKPQKAMRGKGGEIVFEREWPKHIKKPKRPSDVTHTITINQNGKPAHVRQDYQAVNTAHEFQGSESDVIWFIIDNETLGKKIGQTTSYIYVGITRARDKLYITCSPQMKGKIQAGMRASVAYTGPDVVDIGGRYPPVKFDDFEGSGTFQAPQASIYQSAEQHAHSRDFAEDGTPLPGRIPWKPASFGLCKDCQEVEEDEEDELRISKDGICEWHWSYRQDQIIEEFKNKHKKHVDLSLVLTRSSEEGSDACRSEALSTDVIRAQAATLPSAASSESEDEAVYMTAEREAHKPKRERISLLYDDYDMLDDFTFLPGGWVADGDDGVNTSDNCSLFDPSISAPSSRCFCPCCHKYVPCLILDLCCPTCYADSFTEAELSEDDVSAIKLPDPSPCRVRIDHALLTGCSACGYRALAPYPPTIECPVDFASDGPLDLFDRDAPVVKLNPVAPTMAPPTTEDETPDVSLPKALFLSKYPHLSGADYNRLRRQTQKAKGTYHSGGIRNKKPDQIKDGECFVLLVAPRHRAEVRARFKQWVPKADIMNCGFTINTKRSIRKVKKGMFHVCASDSEGDLTLADLDDDDNLGGKVAELSKTWAFIPLANRNAEGTFFEAADDGTVKWTHYGTHSWEPLWTVDGSRKLHKDDVIEWGARGHSILHTRVRAKATGRNENWISIAWEYNDFKSCENEEDHVILAEIDHKLKNEYRVGDKRSFSDVMTQFNKHLTTKRRAIESLNRVALWHGQPTFKRYPEVEPFMNTPGISNAPCRLNCLHKASDFPHEHCKKPTTRSGELSECEKNAQLIAPHVHCDIGHDDEDVDTAQQKACFTHIEPALEEHFPAWHTLDKHCAEHLENYGDFHSHLSDSFKSAADALVRSKMDIMDSRAPEFDDPVEINLLPARAKTGFEEIQYNVTHEKVPLKPEMSGTELIGHIMRGQFSSPSIMLVFNASPFSRRWTTEERNVDITSTMTKQERWQLDRTQPRPPSNEKLDLVEVTRSVAVLTVRSQKRAQKSPITLKEGRLYTADVVNNLVVQRFREGNRALKDKTQLSTVLEQVKALQSRVEQAENPHRAAKIAVRAFSHRQLSKMQFEEKVHEFEPRPGPPDASGNPTQIMPHSLRMACFMSVSDFHHKDTPHCNECTAVSRQETEAVVNNWHNKHGSRRTCPDPDAHTHICPGPVTVIKEVEKVVEIPVEVIKEVVKEVPVEVIKEVKVEVPVPCTLNHAPDVHECVKEREMELLEKENGPAGVVEHLRRIDTQDGQFFTHADFAHVSRCRAHITEKGRTFGMIQTTENTPSQLQGSILSTGWNPIWPTGENLQTQMVKLMTSLRENTLLEDATMETIARDLMAEVGIEGEKHTDSDLLASHTCPACIKPHGPICVDPGFHSHVCRPSVCVKPHGPICPMPGLDHNAHGPVCGQNAIDAKKKCPSPSAHSHKCTPCTREHEKHAPAELLVNHKCRECDKPHGPICTHKASDLVHNHKCKECKKPHGPICVHKPSDLESHKPEDLVVNHTCVTPAAVEARKTHSHSVRACVHHRHTDTDCRIKSYRLCPESHWTAAWKNDICQLCKVRREDASESLGCRMAEDLNARKVYSLEERNRALEDTAKASAKLRAAIVRPTFSKPNFLESLGGSGGKVRIGAQTFHCPKTRKLRVEDKGKIHADATKYKFEGMWSDWVLTPKGINAIYECQSREHKTEFVKNMRMTQFEFDQLFSAQAVAGEKEVHVVRYKTLQK</sequence>
<feature type="domain" description="(+)RNA virus helicase C-terminal" evidence="1">
    <location>
        <begin position="217"/>
        <end position="457"/>
    </location>
</feature>
<accession>A0A5B8H9F8</accession>
<protein>
    <recommendedName>
        <fullName evidence="1">(+)RNA virus helicase C-terminal domain-containing protein</fullName>
    </recommendedName>
</protein>
<dbReference type="EMBL" id="MK507785">
    <property type="protein sequence ID" value="QDW81315.1"/>
    <property type="molecule type" value="Genomic_RNA"/>
</dbReference>
<dbReference type="SUPFAM" id="SSF52540">
    <property type="entry name" value="P-loop containing nucleoside triphosphate hydrolases"/>
    <property type="match status" value="1"/>
</dbReference>
<organism evidence="2">
    <name type="scientific">Rhizoctonia solani putative virus 2</name>
    <dbReference type="NCBI Taxonomy" id="2600108"/>
    <lineage>
        <taxon>Viruses</taxon>
        <taxon>Riboviria</taxon>
    </lineage>
</organism>
<evidence type="ECO:0000313" key="2">
    <source>
        <dbReference type="EMBL" id="QDW81315.1"/>
    </source>
</evidence>
<dbReference type="GO" id="GO:0005524">
    <property type="term" value="F:ATP binding"/>
    <property type="evidence" value="ECO:0007669"/>
    <property type="project" value="InterPro"/>
</dbReference>
<dbReference type="InterPro" id="IPR027417">
    <property type="entry name" value="P-loop_NTPase"/>
</dbReference>
<reference evidence="2" key="1">
    <citation type="journal article" date="2019" name="Front. Cell. Infect. Microbiol.">
        <title>Extreme Diversity of Mycoviruses Present in Isolates of Rhizoctonia solani AG2-2 LP From Zoysia japonica From Brazil.</title>
        <authorList>
            <person name="Picarelli M.A.S.C."/>
            <person name="Forgia M."/>
            <person name="Rivas E.B."/>
            <person name="Nerva L."/>
            <person name="Chiapello M."/>
            <person name="Turina M."/>
            <person name="Colariccio A."/>
        </authorList>
    </citation>
    <scope>NUCLEOTIDE SEQUENCE</scope>
    <source>
        <strain evidence="2">BR7</strain>
    </source>
</reference>